<dbReference type="AlphaFoldDB" id="A0A914RCV4"/>
<reference evidence="2" key="1">
    <citation type="submission" date="2022-11" db="UniProtKB">
        <authorList>
            <consortium name="WormBaseParasite"/>
        </authorList>
    </citation>
    <scope>IDENTIFICATION</scope>
</reference>
<evidence type="ECO:0000313" key="1">
    <source>
        <dbReference type="Proteomes" id="UP000887564"/>
    </source>
</evidence>
<dbReference type="WBParaSite" id="PEQ_0000451101-mRNA-1">
    <property type="protein sequence ID" value="PEQ_0000451101-mRNA-1"/>
    <property type="gene ID" value="PEQ_0000451101"/>
</dbReference>
<name>A0A914RCV4_PAREQ</name>
<dbReference type="Proteomes" id="UP000887564">
    <property type="component" value="Unplaced"/>
</dbReference>
<proteinExistence type="predicted"/>
<organism evidence="1 2">
    <name type="scientific">Parascaris equorum</name>
    <name type="common">Equine roundworm</name>
    <dbReference type="NCBI Taxonomy" id="6256"/>
    <lineage>
        <taxon>Eukaryota</taxon>
        <taxon>Metazoa</taxon>
        <taxon>Ecdysozoa</taxon>
        <taxon>Nematoda</taxon>
        <taxon>Chromadorea</taxon>
        <taxon>Rhabditida</taxon>
        <taxon>Spirurina</taxon>
        <taxon>Ascaridomorpha</taxon>
        <taxon>Ascaridoidea</taxon>
        <taxon>Ascarididae</taxon>
        <taxon>Parascaris</taxon>
    </lineage>
</organism>
<keyword evidence="1" id="KW-1185">Reference proteome</keyword>
<evidence type="ECO:0000313" key="2">
    <source>
        <dbReference type="WBParaSite" id="PEQ_0000451101-mRNA-1"/>
    </source>
</evidence>
<accession>A0A914RCV4</accession>
<protein>
    <submittedName>
        <fullName evidence="2">Uncharacterized protein</fullName>
    </submittedName>
</protein>
<sequence>MPSVNSFFGRVCPIVENIPTASFMATLFNYQTTFLTSIYIRSVAEKEYPILFASVVDELTNQINIHRKIHYQ</sequence>